<keyword evidence="3" id="KW-1185">Reference proteome</keyword>
<comment type="caution">
    <text evidence="2">The sequence shown here is derived from an EMBL/GenBank/DDBJ whole genome shotgun (WGS) entry which is preliminary data.</text>
</comment>
<reference evidence="2 3" key="1">
    <citation type="submission" date="2018-04" db="EMBL/GenBank/DDBJ databases">
        <title>Genomic Encyclopedia of Type Strains, Phase IV (KMG-IV): sequencing the most valuable type-strain genomes for metagenomic binning, comparative biology and taxonomic classification.</title>
        <authorList>
            <person name="Goeker M."/>
        </authorList>
    </citation>
    <scope>NUCLEOTIDE SEQUENCE [LARGE SCALE GENOMIC DNA]</scope>
    <source>
        <strain evidence="2 3">DSM 45771</strain>
    </source>
</reference>
<dbReference type="OrthoDB" id="3693950at2"/>
<evidence type="ECO:0000259" key="1">
    <source>
        <dbReference type="Pfam" id="PF13649"/>
    </source>
</evidence>
<dbReference type="GO" id="GO:0008168">
    <property type="term" value="F:methyltransferase activity"/>
    <property type="evidence" value="ECO:0007669"/>
    <property type="project" value="UniProtKB-KW"/>
</dbReference>
<dbReference type="InterPro" id="IPR041698">
    <property type="entry name" value="Methyltransf_25"/>
</dbReference>
<dbReference type="GO" id="GO:0032259">
    <property type="term" value="P:methylation"/>
    <property type="evidence" value="ECO:0007669"/>
    <property type="project" value="UniProtKB-KW"/>
</dbReference>
<accession>A0A2U1F7R5</accession>
<dbReference type="SUPFAM" id="SSF53335">
    <property type="entry name" value="S-adenosyl-L-methionine-dependent methyltransferases"/>
    <property type="match status" value="1"/>
</dbReference>
<dbReference type="Proteomes" id="UP000245639">
    <property type="component" value="Unassembled WGS sequence"/>
</dbReference>
<dbReference type="InterPro" id="IPR029063">
    <property type="entry name" value="SAM-dependent_MTases_sf"/>
</dbReference>
<dbReference type="InterPro" id="IPR036388">
    <property type="entry name" value="WH-like_DNA-bd_sf"/>
</dbReference>
<evidence type="ECO:0000313" key="3">
    <source>
        <dbReference type="Proteomes" id="UP000245639"/>
    </source>
</evidence>
<dbReference type="Gene3D" id="3.40.50.150">
    <property type="entry name" value="Vaccinia Virus protein VP39"/>
    <property type="match status" value="1"/>
</dbReference>
<proteinExistence type="predicted"/>
<organism evidence="2 3">
    <name type="scientific">Actinomycetospora cinnamomea</name>
    <dbReference type="NCBI Taxonomy" id="663609"/>
    <lineage>
        <taxon>Bacteria</taxon>
        <taxon>Bacillati</taxon>
        <taxon>Actinomycetota</taxon>
        <taxon>Actinomycetes</taxon>
        <taxon>Pseudonocardiales</taxon>
        <taxon>Pseudonocardiaceae</taxon>
        <taxon>Actinomycetospora</taxon>
    </lineage>
</organism>
<keyword evidence="2" id="KW-0489">Methyltransferase</keyword>
<evidence type="ECO:0000313" key="2">
    <source>
        <dbReference type="EMBL" id="PVZ08214.1"/>
    </source>
</evidence>
<keyword evidence="2" id="KW-0808">Transferase</keyword>
<name>A0A2U1F7R5_9PSEU</name>
<protein>
    <submittedName>
        <fullName evidence="2">2-ketoarginine methyltransferase</fullName>
    </submittedName>
</protein>
<dbReference type="EMBL" id="QEKW01000009">
    <property type="protein sequence ID" value="PVZ08214.1"/>
    <property type="molecule type" value="Genomic_DNA"/>
</dbReference>
<dbReference type="Gene3D" id="1.10.10.10">
    <property type="entry name" value="Winged helix-like DNA-binding domain superfamily/Winged helix DNA-binding domain"/>
    <property type="match status" value="1"/>
</dbReference>
<gene>
    <name evidence="2" type="ORF">C8D89_10997</name>
</gene>
<dbReference type="Pfam" id="PF13649">
    <property type="entry name" value="Methyltransf_25"/>
    <property type="match status" value="1"/>
</dbReference>
<dbReference type="RefSeq" id="WP_133251949.1">
    <property type="nucleotide sequence ID" value="NZ_QEKW01000009.1"/>
</dbReference>
<sequence length="435" mass="47370">MPTIEMHGQGFEECQSLIEEIKFRVADLDFRDQIVVQSVPGSVMELDGTSRPFIRIYTRQELRASALRDRLLDLVDIEVVYIEFFERMFPVGSGPNFESRLVSALEPINRAFTAFALYAFFDSGVAAALSNDSRTAAELSSICALAGDRLDALIVYLENEDFLKRDAEGRIGFTSKGQDIVHFEPWYRLLIGGYGVTLTQLSQLLANGEQYGARNVRDVAQGSCGISQYDAIPLLEGLLSEAAVRPSSFVDIGCGDGTFLLSVMSSLGVRSGVGLDADPNAIAAARRNASNVGAGGDVQFLATDAASYIRALDSSTKASGTCYVASFVLQEMLQQSGEEAVVDVLRAIAAHSPGAHVLVIEVEPRGVGEHMKNGLARAYYNPYFLIHRLTEQRLETKEFWQGLFDRAGLEVIGIKTTDSSVDSTGFEFGALLTPR</sequence>
<feature type="domain" description="Methyltransferase" evidence="1">
    <location>
        <begin position="250"/>
        <end position="314"/>
    </location>
</feature>
<dbReference type="AlphaFoldDB" id="A0A2U1F7R5"/>